<keyword evidence="4" id="KW-0597">Phosphoprotein</keyword>
<dbReference type="PROSITE" id="PS50075">
    <property type="entry name" value="CARRIER"/>
    <property type="match status" value="1"/>
</dbReference>
<feature type="domain" description="Carrier" evidence="12">
    <location>
        <begin position="1527"/>
        <end position="1602"/>
    </location>
</feature>
<dbReference type="Pfam" id="PF08990">
    <property type="entry name" value="Docking"/>
    <property type="match status" value="1"/>
</dbReference>
<dbReference type="SUPFAM" id="SSF52151">
    <property type="entry name" value="FabD/lysophospholipase-like"/>
    <property type="match status" value="1"/>
</dbReference>
<keyword evidence="3" id="KW-0596">Phosphopantetheine</keyword>
<dbReference type="GO" id="GO:0006633">
    <property type="term" value="P:fatty acid biosynthetic process"/>
    <property type="evidence" value="ECO:0007669"/>
    <property type="project" value="InterPro"/>
</dbReference>
<feature type="active site" description="Proton acceptor; for dehydratase activity" evidence="10">
    <location>
        <position position="864"/>
    </location>
</feature>
<dbReference type="InterPro" id="IPR014030">
    <property type="entry name" value="Ketoacyl_synth_N"/>
</dbReference>
<dbReference type="InterPro" id="IPR042104">
    <property type="entry name" value="PKS_dehydratase_sf"/>
</dbReference>
<reference evidence="15 16" key="1">
    <citation type="submission" date="2016-12" db="EMBL/GenBank/DDBJ databases">
        <title>The draft genome sequence of Actinophytocola xinjiangensis.</title>
        <authorList>
            <person name="Wang W."/>
            <person name="Yuan L."/>
        </authorList>
    </citation>
    <scope>NUCLEOTIDE SEQUENCE [LARGE SCALE GENOMIC DNA]</scope>
    <source>
        <strain evidence="15 16">CGMCC 4.4663</strain>
    </source>
</reference>
<dbReference type="Gene3D" id="3.10.129.110">
    <property type="entry name" value="Polyketide synthase dehydratase"/>
    <property type="match status" value="1"/>
</dbReference>
<dbReference type="PANTHER" id="PTHR43775">
    <property type="entry name" value="FATTY ACID SYNTHASE"/>
    <property type="match status" value="1"/>
</dbReference>
<keyword evidence="8" id="KW-0511">Multifunctional enzyme</keyword>
<dbReference type="EMBL" id="MSIF01000020">
    <property type="protein sequence ID" value="OLF06712.1"/>
    <property type="molecule type" value="Genomic_DNA"/>
</dbReference>
<comment type="pathway">
    <text evidence="2">Antibiotic biosynthesis.</text>
</comment>
<comment type="cofactor">
    <cofactor evidence="1">
        <name>pantetheine 4'-phosphate</name>
        <dbReference type="ChEBI" id="CHEBI:47942"/>
    </cofactor>
</comment>
<dbReference type="Gene3D" id="1.10.1200.10">
    <property type="entry name" value="ACP-like"/>
    <property type="match status" value="1"/>
</dbReference>
<dbReference type="InterPro" id="IPR016039">
    <property type="entry name" value="Thiolase-like"/>
</dbReference>
<dbReference type="InterPro" id="IPR014031">
    <property type="entry name" value="Ketoacyl_synth_C"/>
</dbReference>
<dbReference type="InterPro" id="IPR015083">
    <property type="entry name" value="NorB/c/GfsB-D-like_docking"/>
</dbReference>
<keyword evidence="6" id="KW-0677">Repeat</keyword>
<dbReference type="GO" id="GO:0033068">
    <property type="term" value="P:macrolide biosynthetic process"/>
    <property type="evidence" value="ECO:0007669"/>
    <property type="project" value="UniProtKB-ARBA"/>
</dbReference>
<evidence type="ECO:0008006" key="17">
    <source>
        <dbReference type="Google" id="ProtNLM"/>
    </source>
</evidence>
<dbReference type="InterPro" id="IPR049551">
    <property type="entry name" value="PKS_DH_C"/>
</dbReference>
<dbReference type="InterPro" id="IPR036291">
    <property type="entry name" value="NAD(P)-bd_dom_sf"/>
</dbReference>
<dbReference type="InterPro" id="IPR014043">
    <property type="entry name" value="Acyl_transferase_dom"/>
</dbReference>
<dbReference type="InterPro" id="IPR001227">
    <property type="entry name" value="Ac_transferase_dom_sf"/>
</dbReference>
<gene>
    <name evidence="15" type="ORF">BLA60_30460</name>
</gene>
<dbReference type="InterPro" id="IPR032821">
    <property type="entry name" value="PKS_assoc"/>
</dbReference>
<dbReference type="Gene3D" id="3.40.50.720">
    <property type="entry name" value="NAD(P)-binding Rossmann-like Domain"/>
    <property type="match status" value="1"/>
</dbReference>
<dbReference type="InterPro" id="IPR050091">
    <property type="entry name" value="PKS_NRPS_Biosynth_Enz"/>
</dbReference>
<feature type="region of interest" description="C-terminal hotdog fold" evidence="10">
    <location>
        <begin position="965"/>
        <end position="1113"/>
    </location>
</feature>
<feature type="active site" description="Proton donor; for dehydratase activity" evidence="10">
    <location>
        <position position="1022"/>
    </location>
</feature>
<evidence type="ECO:0000256" key="7">
    <source>
        <dbReference type="ARBA" id="ARBA00023194"/>
    </source>
</evidence>
<dbReference type="PROSITE" id="PS52004">
    <property type="entry name" value="KS3_2"/>
    <property type="match status" value="1"/>
</dbReference>
<dbReference type="Pfam" id="PF21089">
    <property type="entry name" value="PKS_DH_N"/>
    <property type="match status" value="1"/>
</dbReference>
<dbReference type="InterPro" id="IPR006162">
    <property type="entry name" value="Ppantetheine_attach_site"/>
</dbReference>
<dbReference type="SMART" id="SM00827">
    <property type="entry name" value="PKS_AT"/>
    <property type="match status" value="1"/>
</dbReference>
<dbReference type="Gene3D" id="3.40.47.10">
    <property type="match status" value="1"/>
</dbReference>
<dbReference type="Pfam" id="PF00698">
    <property type="entry name" value="Acyl_transf_1"/>
    <property type="match status" value="1"/>
</dbReference>
<dbReference type="Pfam" id="PF00109">
    <property type="entry name" value="ketoacyl-synt"/>
    <property type="match status" value="1"/>
</dbReference>
<keyword evidence="16" id="KW-1185">Reference proteome</keyword>
<dbReference type="InterPro" id="IPR020841">
    <property type="entry name" value="PKS_Beta-ketoAc_synthase_dom"/>
</dbReference>
<evidence type="ECO:0000256" key="10">
    <source>
        <dbReference type="PROSITE-ProRule" id="PRU01363"/>
    </source>
</evidence>
<dbReference type="PROSITE" id="PS00606">
    <property type="entry name" value="KS3_1"/>
    <property type="match status" value="1"/>
</dbReference>
<organism evidence="15 16">
    <name type="scientific">Actinophytocola xinjiangensis</name>
    <dbReference type="NCBI Taxonomy" id="485602"/>
    <lineage>
        <taxon>Bacteria</taxon>
        <taxon>Bacillati</taxon>
        <taxon>Actinomycetota</taxon>
        <taxon>Actinomycetes</taxon>
        <taxon>Pseudonocardiales</taxon>
        <taxon>Pseudonocardiaceae</taxon>
    </lineage>
</organism>
<dbReference type="InterPro" id="IPR020807">
    <property type="entry name" value="PKS_DH"/>
</dbReference>
<dbReference type="GO" id="GO:0004312">
    <property type="term" value="F:fatty acid synthase activity"/>
    <property type="evidence" value="ECO:0007669"/>
    <property type="project" value="TreeGrafter"/>
</dbReference>
<dbReference type="CDD" id="cd00833">
    <property type="entry name" value="PKS"/>
    <property type="match status" value="1"/>
</dbReference>
<evidence type="ECO:0000256" key="4">
    <source>
        <dbReference type="ARBA" id="ARBA00022553"/>
    </source>
</evidence>
<evidence type="ECO:0000256" key="3">
    <source>
        <dbReference type="ARBA" id="ARBA00022450"/>
    </source>
</evidence>
<dbReference type="OrthoDB" id="9778690at2"/>
<dbReference type="InterPro" id="IPR016035">
    <property type="entry name" value="Acyl_Trfase/lysoPLipase"/>
</dbReference>
<evidence type="ECO:0000256" key="11">
    <source>
        <dbReference type="SAM" id="MobiDB-lite"/>
    </source>
</evidence>
<dbReference type="GO" id="GO:0031177">
    <property type="term" value="F:phosphopantetheine binding"/>
    <property type="evidence" value="ECO:0007669"/>
    <property type="project" value="InterPro"/>
</dbReference>
<dbReference type="Gene3D" id="3.40.366.10">
    <property type="entry name" value="Malonyl-Coenzyme A Acyl Carrier Protein, domain 2"/>
    <property type="match status" value="1"/>
</dbReference>
<evidence type="ECO:0000256" key="5">
    <source>
        <dbReference type="ARBA" id="ARBA00022679"/>
    </source>
</evidence>
<keyword evidence="7" id="KW-0045">Antibiotic biosynthesis</keyword>
<feature type="domain" description="Ketosynthase family 3 (KS3)" evidence="13">
    <location>
        <begin position="33"/>
        <end position="426"/>
    </location>
</feature>
<dbReference type="SMART" id="SM00825">
    <property type="entry name" value="PKS_KS"/>
    <property type="match status" value="1"/>
</dbReference>
<dbReference type="SMART" id="SM00823">
    <property type="entry name" value="PKS_PP"/>
    <property type="match status" value="1"/>
</dbReference>
<proteinExistence type="predicted"/>
<dbReference type="SUPFAM" id="SSF53901">
    <property type="entry name" value="Thiolase-like"/>
    <property type="match status" value="1"/>
</dbReference>
<dbReference type="FunFam" id="1.10.1200.10:FF:000007">
    <property type="entry name" value="Probable polyketide synthase pks17"/>
    <property type="match status" value="1"/>
</dbReference>
<keyword evidence="5" id="KW-0808">Transferase</keyword>
<dbReference type="Pfam" id="PF02801">
    <property type="entry name" value="Ketoacyl-synt_C"/>
    <property type="match status" value="1"/>
</dbReference>
<accession>A0A7Z1AV20</accession>
<dbReference type="InterPro" id="IPR013968">
    <property type="entry name" value="PKS_KR"/>
</dbReference>
<dbReference type="InterPro" id="IPR049900">
    <property type="entry name" value="PKS_mFAS_DH"/>
</dbReference>
<evidence type="ECO:0000259" key="13">
    <source>
        <dbReference type="PROSITE" id="PS52004"/>
    </source>
</evidence>
<dbReference type="FunFam" id="3.40.47.10:FF:000019">
    <property type="entry name" value="Polyketide synthase type I"/>
    <property type="match status" value="1"/>
</dbReference>
<evidence type="ECO:0000256" key="1">
    <source>
        <dbReference type="ARBA" id="ARBA00001957"/>
    </source>
</evidence>
<evidence type="ECO:0000259" key="14">
    <source>
        <dbReference type="PROSITE" id="PS52019"/>
    </source>
</evidence>
<dbReference type="InterPro" id="IPR020806">
    <property type="entry name" value="PKS_PP-bd"/>
</dbReference>
<dbReference type="Pfam" id="PF14765">
    <property type="entry name" value="PS-DH"/>
    <property type="match status" value="1"/>
</dbReference>
<evidence type="ECO:0000256" key="8">
    <source>
        <dbReference type="ARBA" id="ARBA00023268"/>
    </source>
</evidence>
<feature type="domain" description="PKS/mFAS DH" evidence="14">
    <location>
        <begin position="833"/>
        <end position="1113"/>
    </location>
</feature>
<dbReference type="InterPro" id="IPR055123">
    <property type="entry name" value="SpnB-like_Rossmann"/>
</dbReference>
<dbReference type="Pfam" id="PF08659">
    <property type="entry name" value="KR"/>
    <property type="match status" value="1"/>
</dbReference>
<sequence>MTNEEKYLDYLKKVSAELHQTRARLRQVEDERVEPIAVVGMGCRFPGGVTSPEQLWDLVAAGRDAIGQVPADRGWPDQHPGGFLDAAGDFDAGFFGISPREALTTDPQQRLLLEVTWEAVESAGIAADSLRGTGTGVFAGVMTTDYGDTGLGSAGSVVSGRVAYAFGLEGPAVTVDTACSSSLVTVHLAARALRDGDCSLALAGGVTVMATPALVTEFTRQGALSPDGRCRAFSAAANGFGLGEGVGMLVLERLSDARANGHEVLAVVRGSAVNSDGASNGLTAPNGPAQERVILAALRDARLTPADIDVIEAHGTGTSLGDPIEAQALLATYGRAGRPVWLGSVKSNIGHAQAAAGVAGVIKTILAMRHGIVPATLHADEPSPHVDWSAGSVSLATEQHPWDAPRRAAVSSFGVSGTNAHVILEQVESEPSSPVGGVVPWLFSARTPEALGELVSRVRAVDLDPADVAFTLATRSVMEHRAVVVGSTLDELRSAEVVTGSGPVTSPVFVFPGQGSQWVGMAAELLESSPVFAARMEECAKALSPHVDWSLLEVLDDLDRVDVVQPVLWAVMVSLAAVWRSYGVEPAGVVGHSQGEIAAACVSGALSLEDGARVVALRSQAIRALAGRGGMVSVPLPESEVRELLTEGLSIAAVNGPAATVVSGDVAELEALLGSCEGAKRIPVDYASHSSQVDAIRDEVLRLLAPVEPREGEIPFHSTVPGGGRLDAEYWFRNLRNTVEFAPTVEKLVADGHSVFIEISPHPVLIPAIDATAVGTLRRDEGGLRRLLASLGEAFVNGVPVRWDAGRVVQLPTYPFQRELYWQRRRPASDGNHPLVDTAVALADGGCVLTGRIGLDSHPWLADHTVLDTVLAPGAALVELALHAGRLTGCDLLDELTLEAPLVLPDDQVHRGVTVQVAVGEAGQDGHRPVTVHSRTDDTWTRHATGALAPAGQPPGPATRPPAGAEPVTVDYDRLAAAGYDYGPAFQGLRAARRHGDDVYAEVTLPDTVDPTGYGLHPALLDAALHALIDPDGPLLLPFSWAGVTLHATGATTVHAHVRDGRLHLTDPTGRPVATVEALASRPVSADQLRRPGGPLHTLAWTPLPPVTPADPGGLVAIGPDLPGESFVDNEAFLAALPWDAPAPEVVLARCVSTSDTIAGRAHELAGAALDLVLSWLADERLAASRLVVVTTGAAGDDITDPAAATVWGLLRSAQSEHPGRFVLADVDDASWQYLPAALATGEPQLVLREGRVHVPRLTRATADPTPIDPDWTVLVTGGTGTLGSLVARHLVTVHGVRDLVLLSRTGSAPALCDELTALGAAVSVVACDAADRSALAHVLSGVDVDAVVHAAGVLDDGPVESLTPERIANVLACKVDAAVNLRELLPDLSAFVLFSSLAGVLGSPGQASYAAANAFLDAFAVHSGATSIAWGLWEQDSGLTTHLDTASRARLDRTGVRPLPTADALALFDQATGATAVVAARFDLGAPALPDLLRDLARGRSRRPAATDSAALTTRLAGLSEPDQRAALLDLVRTHLAAVLGHAGAASVPPERGFLDLGLDSLTAVELRNRLAAATGLRLPTTLVFDHPNASAVATHLHTALGVGPADPAAAVAADLDRLAVVLRDLPADVAEASGVAATLRQLLATWDTHQAHDDLESATASELFALLDDELGR</sequence>
<dbReference type="InterPro" id="IPR016036">
    <property type="entry name" value="Malonyl_transacylase_ACP-bd"/>
</dbReference>
<feature type="region of interest" description="Disordered" evidence="11">
    <location>
        <begin position="946"/>
        <end position="965"/>
    </location>
</feature>
<evidence type="ECO:0000256" key="9">
    <source>
        <dbReference type="ARBA" id="ARBA00023315"/>
    </source>
</evidence>
<protein>
    <recommendedName>
        <fullName evidence="17">Acyl transferase domain-containing protein</fullName>
    </recommendedName>
</protein>
<dbReference type="SUPFAM" id="SSF55048">
    <property type="entry name" value="Probable ACP-binding domain of malonyl-CoA ACP transacylase"/>
    <property type="match status" value="1"/>
</dbReference>
<dbReference type="Gene3D" id="3.30.70.3290">
    <property type="match status" value="1"/>
</dbReference>
<dbReference type="Pfam" id="PF22953">
    <property type="entry name" value="SpnB_Rossmann"/>
    <property type="match status" value="1"/>
</dbReference>
<dbReference type="SUPFAM" id="SSF51735">
    <property type="entry name" value="NAD(P)-binding Rossmann-fold domains"/>
    <property type="match status" value="2"/>
</dbReference>
<dbReference type="Pfam" id="PF16197">
    <property type="entry name" value="KAsynt_C_assoc"/>
    <property type="match status" value="1"/>
</dbReference>
<comment type="caution">
    <text evidence="15">The sequence shown here is derived from an EMBL/GenBank/DDBJ whole genome shotgun (WGS) entry which is preliminary data.</text>
</comment>
<dbReference type="InterPro" id="IPR036736">
    <property type="entry name" value="ACP-like_sf"/>
</dbReference>
<dbReference type="PROSITE" id="PS00012">
    <property type="entry name" value="PHOSPHOPANTETHEINE"/>
    <property type="match status" value="1"/>
</dbReference>
<dbReference type="SUPFAM" id="SSF47336">
    <property type="entry name" value="ACP-like"/>
    <property type="match status" value="1"/>
</dbReference>
<evidence type="ECO:0000259" key="12">
    <source>
        <dbReference type="PROSITE" id="PS50075"/>
    </source>
</evidence>
<dbReference type="InterPro" id="IPR018201">
    <property type="entry name" value="Ketoacyl_synth_AS"/>
</dbReference>
<dbReference type="GO" id="GO:0004315">
    <property type="term" value="F:3-oxoacyl-[acyl-carrier-protein] synthase activity"/>
    <property type="evidence" value="ECO:0007669"/>
    <property type="project" value="InterPro"/>
</dbReference>
<dbReference type="Proteomes" id="UP000185696">
    <property type="component" value="Unassembled WGS sequence"/>
</dbReference>
<dbReference type="SMART" id="SM01294">
    <property type="entry name" value="PKS_PP_betabranch"/>
    <property type="match status" value="1"/>
</dbReference>
<dbReference type="InterPro" id="IPR009081">
    <property type="entry name" value="PP-bd_ACP"/>
</dbReference>
<evidence type="ECO:0000313" key="15">
    <source>
        <dbReference type="EMBL" id="OLF06712.1"/>
    </source>
</evidence>
<dbReference type="Pfam" id="PF00550">
    <property type="entry name" value="PP-binding"/>
    <property type="match status" value="1"/>
</dbReference>
<dbReference type="InterPro" id="IPR057326">
    <property type="entry name" value="KR_dom"/>
</dbReference>
<dbReference type="PROSITE" id="PS52019">
    <property type="entry name" value="PKS_MFAS_DH"/>
    <property type="match status" value="1"/>
</dbReference>
<keyword evidence="9" id="KW-0012">Acyltransferase</keyword>
<dbReference type="SMART" id="SM00826">
    <property type="entry name" value="PKS_DH"/>
    <property type="match status" value="1"/>
</dbReference>
<dbReference type="CDD" id="cd08956">
    <property type="entry name" value="KR_3_FAS_SDR_x"/>
    <property type="match status" value="1"/>
</dbReference>
<evidence type="ECO:0000256" key="2">
    <source>
        <dbReference type="ARBA" id="ARBA00004792"/>
    </source>
</evidence>
<dbReference type="PANTHER" id="PTHR43775:SF51">
    <property type="entry name" value="INACTIVE PHENOLPHTHIOCEROL SYNTHESIS POLYKETIDE SYNTHASE TYPE I PKS1-RELATED"/>
    <property type="match status" value="1"/>
</dbReference>
<dbReference type="SMART" id="SM00822">
    <property type="entry name" value="PKS_KR"/>
    <property type="match status" value="1"/>
</dbReference>
<name>A0A7Z1AV20_9PSEU</name>
<evidence type="ECO:0000256" key="6">
    <source>
        <dbReference type="ARBA" id="ARBA00022737"/>
    </source>
</evidence>
<dbReference type="InterPro" id="IPR049552">
    <property type="entry name" value="PKS_DH_N"/>
</dbReference>
<feature type="region of interest" description="N-terminal hotdog fold" evidence="10">
    <location>
        <begin position="833"/>
        <end position="955"/>
    </location>
</feature>
<evidence type="ECO:0000313" key="16">
    <source>
        <dbReference type="Proteomes" id="UP000185696"/>
    </source>
</evidence>